<protein>
    <submittedName>
        <fullName evidence="7">Recombinase family protein</fullName>
    </submittedName>
</protein>
<dbReference type="EMBL" id="JAEEGA010000024">
    <property type="protein sequence ID" value="MBP1044242.1"/>
    <property type="molecule type" value="Genomic_DNA"/>
</dbReference>
<dbReference type="AlphaFoldDB" id="A0A940PAD7"/>
<gene>
    <name evidence="7" type="ORF">I6N95_24845</name>
</gene>
<comment type="similarity">
    <text evidence="1">Belongs to the site-specific recombinase resolvase family.</text>
</comment>
<dbReference type="Gene3D" id="1.10.10.60">
    <property type="entry name" value="Homeodomain-like"/>
    <property type="match status" value="1"/>
</dbReference>
<keyword evidence="4" id="KW-0233">DNA recombination</keyword>
<dbReference type="PANTHER" id="PTHR30461:SF2">
    <property type="entry name" value="SERINE RECOMBINASE PINE-RELATED"/>
    <property type="match status" value="1"/>
</dbReference>
<dbReference type="CDD" id="cd03768">
    <property type="entry name" value="SR_ResInv"/>
    <property type="match status" value="1"/>
</dbReference>
<sequence length="196" mass="22538">MAIIGYMRVSTIHQKFDSQQLALEQYGVETIYREYESGKKTNRNELNRALNSLQPGDTFVIFKLDRLARGTKHLLTLLDTFEQQGIHFVSIQNQIDTSTPMGKFFFTVMSAFAEMETELIRERVLAGLDAARDNGKTLGRPARTKEAEKAIDLYLHSNLTITEITAKCQISIPTLYNYLRLYQIPKKQKPSKRLMK</sequence>
<evidence type="ECO:0000256" key="5">
    <source>
        <dbReference type="PIRSR" id="PIRSR606118-50"/>
    </source>
</evidence>
<reference evidence="7" key="1">
    <citation type="submission" date="2020-12" db="EMBL/GenBank/DDBJ databases">
        <title>Vagococcus allomyrinae sp. nov. and Enterococcus lavae sp. nov., isolated from the larvae of Allomyrina dichotoma.</title>
        <authorList>
            <person name="Lee S.D."/>
        </authorList>
    </citation>
    <scope>NUCLEOTIDE SEQUENCE</scope>
    <source>
        <strain evidence="7">BWB3-3</strain>
    </source>
</reference>
<name>A0A940PAD7_9ENTE</name>
<feature type="active site" description="O-(5'-phospho-DNA)-serine intermediate" evidence="5">
    <location>
        <position position="10"/>
    </location>
</feature>
<evidence type="ECO:0000259" key="6">
    <source>
        <dbReference type="PROSITE" id="PS51736"/>
    </source>
</evidence>
<dbReference type="Proteomes" id="UP000674938">
    <property type="component" value="Unassembled WGS sequence"/>
</dbReference>
<dbReference type="GO" id="GO:0015074">
    <property type="term" value="P:DNA integration"/>
    <property type="evidence" value="ECO:0007669"/>
    <property type="project" value="UniProtKB-KW"/>
</dbReference>
<evidence type="ECO:0000313" key="8">
    <source>
        <dbReference type="Proteomes" id="UP000674938"/>
    </source>
</evidence>
<dbReference type="FunFam" id="3.40.50.1390:FF:000001">
    <property type="entry name" value="DNA recombinase"/>
    <property type="match status" value="1"/>
</dbReference>
<dbReference type="SMART" id="SM00857">
    <property type="entry name" value="Resolvase"/>
    <property type="match status" value="1"/>
</dbReference>
<dbReference type="PROSITE" id="PS51736">
    <property type="entry name" value="RECOMBINASES_3"/>
    <property type="match status" value="1"/>
</dbReference>
<evidence type="ECO:0000256" key="2">
    <source>
        <dbReference type="ARBA" id="ARBA00022908"/>
    </source>
</evidence>
<proteinExistence type="inferred from homology"/>
<evidence type="ECO:0000256" key="1">
    <source>
        <dbReference type="ARBA" id="ARBA00009913"/>
    </source>
</evidence>
<keyword evidence="3" id="KW-0238">DNA-binding</keyword>
<feature type="domain" description="Resolvase/invertase-type recombinase catalytic" evidence="6">
    <location>
        <begin position="2"/>
        <end position="135"/>
    </location>
</feature>
<keyword evidence="8" id="KW-1185">Reference proteome</keyword>
<dbReference type="SUPFAM" id="SSF53041">
    <property type="entry name" value="Resolvase-like"/>
    <property type="match status" value="1"/>
</dbReference>
<dbReference type="PANTHER" id="PTHR30461">
    <property type="entry name" value="DNA-INVERTASE FROM LAMBDOID PROPHAGE"/>
    <property type="match status" value="1"/>
</dbReference>
<evidence type="ECO:0000256" key="4">
    <source>
        <dbReference type="ARBA" id="ARBA00023172"/>
    </source>
</evidence>
<dbReference type="GO" id="GO:0000150">
    <property type="term" value="F:DNA strand exchange activity"/>
    <property type="evidence" value="ECO:0007669"/>
    <property type="project" value="InterPro"/>
</dbReference>
<dbReference type="InterPro" id="IPR006119">
    <property type="entry name" value="Resolv_N"/>
</dbReference>
<dbReference type="GO" id="GO:0003677">
    <property type="term" value="F:DNA binding"/>
    <property type="evidence" value="ECO:0007669"/>
    <property type="project" value="UniProtKB-KW"/>
</dbReference>
<comment type="caution">
    <text evidence="7">The sequence shown here is derived from an EMBL/GenBank/DDBJ whole genome shotgun (WGS) entry which is preliminary data.</text>
</comment>
<evidence type="ECO:0000313" key="7">
    <source>
        <dbReference type="EMBL" id="MBP1044242.1"/>
    </source>
</evidence>
<dbReference type="Pfam" id="PF00239">
    <property type="entry name" value="Resolvase"/>
    <property type="match status" value="1"/>
</dbReference>
<dbReference type="InterPro" id="IPR036162">
    <property type="entry name" value="Resolvase-like_N_sf"/>
</dbReference>
<evidence type="ECO:0000256" key="3">
    <source>
        <dbReference type="ARBA" id="ARBA00023125"/>
    </source>
</evidence>
<dbReference type="PROSITE" id="PS00398">
    <property type="entry name" value="RECOMBINASES_2"/>
    <property type="match status" value="1"/>
</dbReference>
<organism evidence="7 8">
    <name type="scientific">Vagococcus allomyrinae</name>
    <dbReference type="NCBI Taxonomy" id="2794353"/>
    <lineage>
        <taxon>Bacteria</taxon>
        <taxon>Bacillati</taxon>
        <taxon>Bacillota</taxon>
        <taxon>Bacilli</taxon>
        <taxon>Lactobacillales</taxon>
        <taxon>Enterococcaceae</taxon>
        <taxon>Vagococcus</taxon>
    </lineage>
</organism>
<dbReference type="InterPro" id="IPR006118">
    <property type="entry name" value="Recombinase_CS"/>
</dbReference>
<keyword evidence="2" id="KW-0229">DNA integration</keyword>
<dbReference type="RefSeq" id="WP_209532563.1">
    <property type="nucleotide sequence ID" value="NZ_JAEEGA010000024.1"/>
</dbReference>
<dbReference type="InterPro" id="IPR050639">
    <property type="entry name" value="SSR_resolvase"/>
</dbReference>
<dbReference type="Gene3D" id="3.40.50.1390">
    <property type="entry name" value="Resolvase, N-terminal catalytic domain"/>
    <property type="match status" value="1"/>
</dbReference>
<accession>A0A940PAD7</accession>